<dbReference type="AlphaFoldDB" id="A0A2J7RT65"/>
<keyword evidence="9" id="KW-0804">Transcription</keyword>
<evidence type="ECO:0000256" key="5">
    <source>
        <dbReference type="ARBA" id="ARBA00022833"/>
    </source>
</evidence>
<dbReference type="GO" id="GO:0000978">
    <property type="term" value="F:RNA polymerase II cis-regulatory region sequence-specific DNA binding"/>
    <property type="evidence" value="ECO:0007669"/>
    <property type="project" value="TreeGrafter"/>
</dbReference>
<feature type="binding site" evidence="11">
    <location>
        <position position="193"/>
    </location>
    <ligand>
        <name>Zn(2+)</name>
        <dbReference type="ChEBI" id="CHEBI:29105"/>
    </ligand>
</feature>
<dbReference type="InterPro" id="IPR011615">
    <property type="entry name" value="p53_DNA-bd"/>
</dbReference>
<dbReference type="CDD" id="cd08367">
    <property type="entry name" value="P53"/>
    <property type="match status" value="1"/>
</dbReference>
<dbReference type="EMBL" id="NEVH01000006">
    <property type="protein sequence ID" value="PNF44022.1"/>
    <property type="molecule type" value="Genomic_DNA"/>
</dbReference>
<dbReference type="PRINTS" id="PR00386">
    <property type="entry name" value="P53SUPPRESSR"/>
</dbReference>
<dbReference type="GO" id="GO:0046872">
    <property type="term" value="F:metal ion binding"/>
    <property type="evidence" value="ECO:0007669"/>
    <property type="project" value="UniProtKB-KW"/>
</dbReference>
<dbReference type="GO" id="GO:0000981">
    <property type="term" value="F:DNA-binding transcription factor activity, RNA polymerase II-specific"/>
    <property type="evidence" value="ECO:0007669"/>
    <property type="project" value="TreeGrafter"/>
</dbReference>
<keyword evidence="8" id="KW-0010">Activator</keyword>
<dbReference type="InterPro" id="IPR012346">
    <property type="entry name" value="p53/RUNT-type_TF_DNA-bd_sf"/>
</dbReference>
<evidence type="ECO:0000256" key="12">
    <source>
        <dbReference type="SAM" id="MobiDB-lite"/>
    </source>
</evidence>
<comment type="subcellular location">
    <subcellularLocation>
        <location evidence="1">Nucleus</location>
    </subcellularLocation>
</comment>
<organism evidence="14 15">
    <name type="scientific">Cryptotermes secundus</name>
    <dbReference type="NCBI Taxonomy" id="105785"/>
    <lineage>
        <taxon>Eukaryota</taxon>
        <taxon>Metazoa</taxon>
        <taxon>Ecdysozoa</taxon>
        <taxon>Arthropoda</taxon>
        <taxon>Hexapoda</taxon>
        <taxon>Insecta</taxon>
        <taxon>Pterygota</taxon>
        <taxon>Neoptera</taxon>
        <taxon>Polyneoptera</taxon>
        <taxon>Dictyoptera</taxon>
        <taxon>Blattodea</taxon>
        <taxon>Blattoidea</taxon>
        <taxon>Termitoidae</taxon>
        <taxon>Kalotermitidae</taxon>
        <taxon>Cryptotermitinae</taxon>
        <taxon>Cryptotermes</taxon>
    </lineage>
</organism>
<evidence type="ECO:0000256" key="2">
    <source>
        <dbReference type="ARBA" id="ARBA00006167"/>
    </source>
</evidence>
<dbReference type="SUPFAM" id="SSF49417">
    <property type="entry name" value="p53-like transcription factors"/>
    <property type="match status" value="1"/>
</dbReference>
<evidence type="ECO:0000256" key="1">
    <source>
        <dbReference type="ARBA" id="ARBA00004123"/>
    </source>
</evidence>
<gene>
    <name evidence="14" type="ORF">B7P43_G16205</name>
</gene>
<dbReference type="InterPro" id="IPR002117">
    <property type="entry name" value="p53_tumour_suppressor"/>
</dbReference>
<feature type="binding site" evidence="11">
    <location>
        <position position="262"/>
    </location>
    <ligand>
        <name>Zn(2+)</name>
        <dbReference type="ChEBI" id="CHEBI:29105"/>
    </ligand>
</feature>
<proteinExistence type="inferred from homology"/>
<dbReference type="PANTHER" id="PTHR11447">
    <property type="entry name" value="CELLULAR TUMOR ANTIGEN P53"/>
    <property type="match status" value="1"/>
</dbReference>
<dbReference type="GO" id="GO:0006915">
    <property type="term" value="P:apoptotic process"/>
    <property type="evidence" value="ECO:0007669"/>
    <property type="project" value="UniProtKB-KW"/>
</dbReference>
<keyword evidence="7" id="KW-0238">DNA-binding</keyword>
<feature type="binding site" evidence="11">
    <location>
        <position position="258"/>
    </location>
    <ligand>
        <name>Zn(2+)</name>
        <dbReference type="ChEBI" id="CHEBI:29105"/>
    </ligand>
</feature>
<evidence type="ECO:0000256" key="4">
    <source>
        <dbReference type="ARBA" id="ARBA00022723"/>
    </source>
</evidence>
<feature type="region of interest" description="Disordered" evidence="12">
    <location>
        <begin position="299"/>
        <end position="329"/>
    </location>
</feature>
<evidence type="ECO:0000256" key="3">
    <source>
        <dbReference type="ARBA" id="ARBA00022703"/>
    </source>
</evidence>
<comment type="caution">
    <text evidence="14">The sequence shown here is derived from an EMBL/GenBank/DDBJ whole genome shotgun (WGS) entry which is preliminary data.</text>
</comment>
<evidence type="ECO:0000256" key="6">
    <source>
        <dbReference type="ARBA" id="ARBA00023015"/>
    </source>
</evidence>
<dbReference type="PANTHER" id="PTHR11447:SF16">
    <property type="entry name" value="P53 PROTEIN LONG FORM VARIANT 1"/>
    <property type="match status" value="1"/>
</dbReference>
<dbReference type="STRING" id="105785.A0A2J7RT65"/>
<feature type="binding site" evidence="11">
    <location>
        <position position="196"/>
    </location>
    <ligand>
        <name>Zn(2+)</name>
        <dbReference type="ChEBI" id="CHEBI:29105"/>
    </ligand>
</feature>
<name>A0A2J7RT65_9NEOP</name>
<dbReference type="OrthoDB" id="5915660at2759"/>
<keyword evidence="3" id="KW-0053">Apoptosis</keyword>
<keyword evidence="10" id="KW-0539">Nucleus</keyword>
<dbReference type="GO" id="GO:0005634">
    <property type="term" value="C:nucleus"/>
    <property type="evidence" value="ECO:0007669"/>
    <property type="project" value="UniProtKB-SubCell"/>
</dbReference>
<protein>
    <recommendedName>
        <fullName evidence="13">p53 DNA-binding domain-containing protein</fullName>
    </recommendedName>
</protein>
<dbReference type="InParanoid" id="A0A2J7RT65"/>
<keyword evidence="4 11" id="KW-0479">Metal-binding</keyword>
<evidence type="ECO:0000256" key="9">
    <source>
        <dbReference type="ARBA" id="ARBA00023163"/>
    </source>
</evidence>
<feature type="domain" description="p53 DNA-binding" evidence="13">
    <location>
        <begin position="120"/>
        <end position="308"/>
    </location>
</feature>
<dbReference type="Pfam" id="PF00870">
    <property type="entry name" value="P53"/>
    <property type="match status" value="1"/>
</dbReference>
<dbReference type="FunCoup" id="A0A2J7RT65">
    <property type="interactions" value="338"/>
</dbReference>
<evidence type="ECO:0000256" key="7">
    <source>
        <dbReference type="ARBA" id="ARBA00023125"/>
    </source>
</evidence>
<accession>A0A2J7RT65</accession>
<evidence type="ECO:0000256" key="8">
    <source>
        <dbReference type="ARBA" id="ARBA00023159"/>
    </source>
</evidence>
<evidence type="ECO:0000256" key="11">
    <source>
        <dbReference type="PIRSR" id="PIRSR602117-1"/>
    </source>
</evidence>
<evidence type="ECO:0000313" key="14">
    <source>
        <dbReference type="EMBL" id="PNF44022.1"/>
    </source>
</evidence>
<evidence type="ECO:0000256" key="10">
    <source>
        <dbReference type="ARBA" id="ARBA00023242"/>
    </source>
</evidence>
<comment type="cofactor">
    <cofactor evidence="11">
        <name>Zn(2+)</name>
        <dbReference type="ChEBI" id="CHEBI:29105"/>
    </cofactor>
    <text evidence="11">Binds 1 zinc ion per subunit.</text>
</comment>
<feature type="region of interest" description="Disordered" evidence="12">
    <location>
        <begin position="1"/>
        <end position="23"/>
    </location>
</feature>
<feature type="compositionally biased region" description="Basic and acidic residues" evidence="12">
    <location>
        <begin position="299"/>
        <end position="319"/>
    </location>
</feature>
<dbReference type="Gene3D" id="2.60.40.720">
    <property type="match status" value="1"/>
</dbReference>
<keyword evidence="5 11" id="KW-0862">Zinc</keyword>
<evidence type="ECO:0000259" key="13">
    <source>
        <dbReference type="Pfam" id="PF00870"/>
    </source>
</evidence>
<keyword evidence="6" id="KW-0805">Transcription regulation</keyword>
<sequence length="399" mass="44920">MTQRKWRSLEGGDMTEGASSNDESAVLTEFGNLMTASEYEELLEACGTFEGIHDGIKEEVYIVDDVTAVQEPQTSVQSAQFHNLGVDRTQQATIQYSQFNGPSSMSASLLPSPTCAMPAREEYPGPHNFEIQIDGRSSSSKWMFSHVMNKLFITLKTVIHLGFKCDNFGAGLFVRALLVHCDAEAFQEPVVRCLHHKFTDHPDNAGIDVKLIDYVLHIDHSQAIYEFDEKSGRFSVRMALSHPQAGTDWVTMAFKFMCKNSCLSGLNRRPTEVIFTLENERGAVLGRRKMKVRICSSPKRDITKAENDSEAKQEQKASEGKVAIHPPPEQLNQRAKKKKFDEFFQQAFLGEAEFLDVTLCAHARIKRTLQVENRQPTEKEAALLKKYERDLECGFSPGN</sequence>
<evidence type="ECO:0000313" key="15">
    <source>
        <dbReference type="Proteomes" id="UP000235965"/>
    </source>
</evidence>
<dbReference type="InterPro" id="IPR008967">
    <property type="entry name" value="p53-like_TF_DNA-bd_sf"/>
</dbReference>
<reference evidence="14 15" key="1">
    <citation type="submission" date="2017-12" db="EMBL/GenBank/DDBJ databases">
        <title>Hemimetabolous genomes reveal molecular basis of termite eusociality.</title>
        <authorList>
            <person name="Harrison M.C."/>
            <person name="Jongepier E."/>
            <person name="Robertson H.M."/>
            <person name="Arning N."/>
            <person name="Bitard-Feildel T."/>
            <person name="Chao H."/>
            <person name="Childers C.P."/>
            <person name="Dinh H."/>
            <person name="Doddapaneni H."/>
            <person name="Dugan S."/>
            <person name="Gowin J."/>
            <person name="Greiner C."/>
            <person name="Han Y."/>
            <person name="Hu H."/>
            <person name="Hughes D.S.T."/>
            <person name="Huylmans A.-K."/>
            <person name="Kemena C."/>
            <person name="Kremer L.P.M."/>
            <person name="Lee S.L."/>
            <person name="Lopez-Ezquerra A."/>
            <person name="Mallet L."/>
            <person name="Monroy-Kuhn J.M."/>
            <person name="Moser A."/>
            <person name="Murali S.C."/>
            <person name="Muzny D.M."/>
            <person name="Otani S."/>
            <person name="Piulachs M.-D."/>
            <person name="Poelchau M."/>
            <person name="Qu J."/>
            <person name="Schaub F."/>
            <person name="Wada-Katsumata A."/>
            <person name="Worley K.C."/>
            <person name="Xie Q."/>
            <person name="Ylla G."/>
            <person name="Poulsen M."/>
            <person name="Gibbs R.A."/>
            <person name="Schal C."/>
            <person name="Richards S."/>
            <person name="Belles X."/>
            <person name="Korb J."/>
            <person name="Bornberg-Bauer E."/>
        </authorList>
    </citation>
    <scope>NUCLEOTIDE SEQUENCE [LARGE SCALE GENOMIC DNA]</scope>
    <source>
        <tissue evidence="14">Whole body</tissue>
    </source>
</reference>
<dbReference type="Proteomes" id="UP000235965">
    <property type="component" value="Unassembled WGS sequence"/>
</dbReference>
<keyword evidence="15" id="KW-1185">Reference proteome</keyword>
<comment type="similarity">
    <text evidence="2">Belongs to the p53 family.</text>
</comment>